<evidence type="ECO:0008006" key="4">
    <source>
        <dbReference type="Google" id="ProtNLM"/>
    </source>
</evidence>
<keyword evidence="1" id="KW-1133">Transmembrane helix</keyword>
<feature type="transmembrane region" description="Helical" evidence="1">
    <location>
        <begin position="12"/>
        <end position="34"/>
    </location>
</feature>
<organism evidence="2 3">
    <name type="scientific">Spirosoma foliorum</name>
    <dbReference type="NCBI Taxonomy" id="2710596"/>
    <lineage>
        <taxon>Bacteria</taxon>
        <taxon>Pseudomonadati</taxon>
        <taxon>Bacteroidota</taxon>
        <taxon>Cytophagia</taxon>
        <taxon>Cytophagales</taxon>
        <taxon>Cytophagaceae</taxon>
        <taxon>Spirosoma</taxon>
    </lineage>
</organism>
<feature type="transmembrane region" description="Helical" evidence="1">
    <location>
        <begin position="175"/>
        <end position="203"/>
    </location>
</feature>
<reference evidence="2 3" key="1">
    <citation type="submission" date="2020-07" db="EMBL/GenBank/DDBJ databases">
        <title>Spirosoma foliorum sp. nov., isolated from the leaves on the Nejang mountain Korea, Republic of.</title>
        <authorList>
            <person name="Ho H."/>
            <person name="Lee Y.-J."/>
            <person name="Nurcahyanto D.-A."/>
            <person name="Kim S.-G."/>
        </authorList>
    </citation>
    <scope>NUCLEOTIDE SEQUENCE [LARGE SCALE GENOMIC DNA]</scope>
    <source>
        <strain evidence="2 3">PL0136</strain>
    </source>
</reference>
<feature type="transmembrane region" description="Helical" evidence="1">
    <location>
        <begin position="209"/>
        <end position="227"/>
    </location>
</feature>
<keyword evidence="1" id="KW-0472">Membrane</keyword>
<gene>
    <name evidence="2" type="ORF">H3H32_14315</name>
</gene>
<dbReference type="RefSeq" id="WP_182463353.1">
    <property type="nucleotide sequence ID" value="NZ_CP059732.1"/>
</dbReference>
<feature type="transmembrane region" description="Helical" evidence="1">
    <location>
        <begin position="345"/>
        <end position="363"/>
    </location>
</feature>
<dbReference type="Proteomes" id="UP000515369">
    <property type="component" value="Chromosome"/>
</dbReference>
<accession>A0A7G5H4D8</accession>
<feature type="transmembrane region" description="Helical" evidence="1">
    <location>
        <begin position="273"/>
        <end position="299"/>
    </location>
</feature>
<feature type="transmembrane region" description="Helical" evidence="1">
    <location>
        <begin position="375"/>
        <end position="392"/>
    </location>
</feature>
<evidence type="ECO:0000313" key="3">
    <source>
        <dbReference type="Proteomes" id="UP000515369"/>
    </source>
</evidence>
<sequence>MVTDFSRNRGTVTWFILLSAIPILLFFYIFFQYISNIPFQDDYDALLEPVTKFTQLTHFSLSEFVKIVWTQDDERRIVINRLVAILTYSILGKLDLRLQAFLGLLSLVGIFYLIYTIIRDAKLPFILVLACSLLLFHIQYYETIFWAMIPLQHVIVYFFVLFASSYLYTPKLSSLIISLVVAILAILSDVSGTFILPVGLLLLGLQHRWKHSIIWAIVIGGMIFLYYQNFTVPSFRPKLSDNLQRPDLIIGRILVASGMSFDANTLLPAGIRIGLIMVMGVILWGCVILSGFFLVKSAFNRLGVKLARWESILWGGLFHFSITLLALAVGRAIEGIDPLLISRYKHIGFIWLILIILLIASKLKPATQLVFSKVWLVMGFCLFLFSYFTYLAPLDFYYKDRYTDIYGWKNSRTIPSTPIYISVQATVDTITNQAVRTGVYQLPDHYFFEGPYQEKKEIVRLKTEHMGGHTLSFVNDTFTRRFGKKNGAFIVLKSADQQQIVPTQQNKYSLKSFLFSFGQNYYANGFFGVFTSKYLKNNQTYNVFVLGIDGDNKIIYPTNTQIETGTDSLKIVSL</sequence>
<protein>
    <recommendedName>
        <fullName evidence="4">Glycosyltransferase RgtA/B/C/D-like domain-containing protein</fullName>
    </recommendedName>
</protein>
<keyword evidence="3" id="KW-1185">Reference proteome</keyword>
<dbReference type="KEGG" id="sfol:H3H32_14315"/>
<proteinExistence type="predicted"/>
<dbReference type="EMBL" id="CP059732">
    <property type="protein sequence ID" value="QMW05980.1"/>
    <property type="molecule type" value="Genomic_DNA"/>
</dbReference>
<keyword evidence="1" id="KW-0812">Transmembrane</keyword>
<evidence type="ECO:0000256" key="1">
    <source>
        <dbReference type="SAM" id="Phobius"/>
    </source>
</evidence>
<name>A0A7G5H4D8_9BACT</name>
<feature type="transmembrane region" description="Helical" evidence="1">
    <location>
        <begin position="147"/>
        <end position="168"/>
    </location>
</feature>
<feature type="transmembrane region" description="Helical" evidence="1">
    <location>
        <begin position="98"/>
        <end position="118"/>
    </location>
</feature>
<evidence type="ECO:0000313" key="2">
    <source>
        <dbReference type="EMBL" id="QMW05980.1"/>
    </source>
</evidence>
<dbReference type="AlphaFoldDB" id="A0A7G5H4D8"/>
<feature type="transmembrane region" description="Helical" evidence="1">
    <location>
        <begin position="125"/>
        <end position="141"/>
    </location>
</feature>
<feature type="transmembrane region" description="Helical" evidence="1">
    <location>
        <begin position="311"/>
        <end position="333"/>
    </location>
</feature>